<proteinExistence type="inferred from homology"/>
<dbReference type="Gene3D" id="1.10.238.10">
    <property type="entry name" value="EF-hand"/>
    <property type="match status" value="1"/>
</dbReference>
<dbReference type="PROSITE" id="PS50222">
    <property type="entry name" value="EF_HAND_2"/>
    <property type="match status" value="1"/>
</dbReference>
<keyword evidence="4" id="KW-0106">Calcium</keyword>
<dbReference type="GO" id="GO:0005576">
    <property type="term" value="C:extracellular region"/>
    <property type="evidence" value="ECO:0007669"/>
    <property type="project" value="TreeGrafter"/>
</dbReference>
<dbReference type="InterPro" id="IPR050542">
    <property type="entry name" value="Glycosyl_Hydrlase18_Chitinase"/>
</dbReference>
<evidence type="ECO:0000256" key="11">
    <source>
        <dbReference type="SAM" id="MobiDB-lite"/>
    </source>
</evidence>
<keyword evidence="3 9" id="KW-0378">Hydrolase</keyword>
<keyword evidence="15" id="KW-1185">Reference proteome</keyword>
<protein>
    <recommendedName>
        <fullName evidence="2">chitinase</fullName>
        <ecNumber evidence="2">3.2.1.14</ecNumber>
    </recommendedName>
</protein>
<keyword evidence="5" id="KW-0146">Chitin degradation</keyword>
<keyword evidence="8" id="KW-0624">Polysaccharide degradation</keyword>
<feature type="region of interest" description="Disordered" evidence="11">
    <location>
        <begin position="471"/>
        <end position="495"/>
    </location>
</feature>
<dbReference type="PROSITE" id="PS01095">
    <property type="entry name" value="GH18_1"/>
    <property type="match status" value="1"/>
</dbReference>
<dbReference type="GO" id="GO:0005509">
    <property type="term" value="F:calcium ion binding"/>
    <property type="evidence" value="ECO:0007669"/>
    <property type="project" value="InterPro"/>
</dbReference>
<dbReference type="InterPro" id="IPR001223">
    <property type="entry name" value="Glyco_hydro18_cat"/>
</dbReference>
<keyword evidence="7 9" id="KW-0326">Glycosidase</keyword>
<dbReference type="GO" id="GO:0000272">
    <property type="term" value="P:polysaccharide catabolic process"/>
    <property type="evidence" value="ECO:0007669"/>
    <property type="project" value="UniProtKB-KW"/>
</dbReference>
<dbReference type="Pfam" id="PF00704">
    <property type="entry name" value="Glyco_hydro_18"/>
    <property type="match status" value="1"/>
</dbReference>
<dbReference type="PANTHER" id="PTHR45708">
    <property type="entry name" value="ENDOCHITINASE"/>
    <property type="match status" value="1"/>
</dbReference>
<evidence type="ECO:0000256" key="6">
    <source>
        <dbReference type="ARBA" id="ARBA00023277"/>
    </source>
</evidence>
<dbReference type="GO" id="GO:0006032">
    <property type="term" value="P:chitin catabolic process"/>
    <property type="evidence" value="ECO:0007669"/>
    <property type="project" value="UniProtKB-KW"/>
</dbReference>
<dbReference type="EC" id="3.2.1.14" evidence="2"/>
<comment type="similarity">
    <text evidence="10">Belongs to the glycosyl hydrolase 18 family.</text>
</comment>
<feature type="domain" description="EF-hand" evidence="12">
    <location>
        <begin position="29"/>
        <end position="64"/>
    </location>
</feature>
<dbReference type="Gene3D" id="3.20.20.80">
    <property type="entry name" value="Glycosidases"/>
    <property type="match status" value="1"/>
</dbReference>
<sequence length="567" mass="61191">MDTVRLMIAMFDRDRNGTIGFDEFVGLWRYIEEWKQCFRTFDRDNSGTIDRGELNQALSAFGFRVSPQVVDSLVRKYDLQGRGAITFDNFINACVTIRSLTDSFRRLDHDQDGWVNMDYDTVTATFNPTCANNVVTYWGQNSWGGAHLSDPANWEGTLGSYCQDSTFDIINISFLTNYNLTGLPVLNHAFHCEAVFNGTNTLHCPDIGVDIKACQASGKKVVLSLGGGNIYTYGLSSAADGQAFADTVWNMFLGGSSAYRPYDDAVLDGVDLDIESGDHTGYPAFISQLRTHFQGASKQYIISAAPQCVYPDANLGSTLSAAWIDNNYVQFYNNPCSLASINNPWNFDYTSWDKLTKANPNPNSRMYIGLPAGTGAAGNGYLDLATLQASLMQLYTNYTATFGGIMLWDASWYSNNKAYVHGLASWIKTNMSCGSAQPSSTSQPVPTSSAVSPAYSTMTYLPGTSTGSVPLTSSSAQVSSSSQAGSTAPSSPPTTISTSTFNSATMVSSSAVACTNANNGMFVCDSAGSSAAYSICNYGSWIRGSCAGGSVCRQNGSTVYCDWPELK</sequence>
<dbReference type="InterPro" id="IPR017853">
    <property type="entry name" value="GH"/>
</dbReference>
<dbReference type="AlphaFoldDB" id="A0A9W8BH24"/>
<dbReference type="PANTHER" id="PTHR45708:SF49">
    <property type="entry name" value="ENDOCHITINASE"/>
    <property type="match status" value="1"/>
</dbReference>
<evidence type="ECO:0000256" key="3">
    <source>
        <dbReference type="ARBA" id="ARBA00022801"/>
    </source>
</evidence>
<name>A0A9W8BH24_9FUNG</name>
<dbReference type="SUPFAM" id="SSF47473">
    <property type="entry name" value="EF-hand"/>
    <property type="match status" value="1"/>
</dbReference>
<gene>
    <name evidence="14" type="primary">CHT2_4</name>
    <name evidence="14" type="ORF">H4R26_003952</name>
</gene>
<reference evidence="14" key="1">
    <citation type="submission" date="2022-07" db="EMBL/GenBank/DDBJ databases">
        <title>Phylogenomic reconstructions and comparative analyses of Kickxellomycotina fungi.</title>
        <authorList>
            <person name="Reynolds N.K."/>
            <person name="Stajich J.E."/>
            <person name="Barry K."/>
            <person name="Grigoriev I.V."/>
            <person name="Crous P."/>
            <person name="Smith M.E."/>
        </authorList>
    </citation>
    <scope>NUCLEOTIDE SEQUENCE</scope>
    <source>
        <strain evidence="14">IMI 214461</strain>
    </source>
</reference>
<evidence type="ECO:0000256" key="8">
    <source>
        <dbReference type="ARBA" id="ARBA00023326"/>
    </source>
</evidence>
<dbReference type="InterPro" id="IPR018247">
    <property type="entry name" value="EF_Hand_1_Ca_BS"/>
</dbReference>
<dbReference type="SUPFAM" id="SSF51445">
    <property type="entry name" value="(Trans)glycosidases"/>
    <property type="match status" value="1"/>
</dbReference>
<dbReference type="GO" id="GO:0008843">
    <property type="term" value="F:endochitinase activity"/>
    <property type="evidence" value="ECO:0007669"/>
    <property type="project" value="UniProtKB-EC"/>
</dbReference>
<feature type="domain" description="GH18" evidence="13">
    <location>
        <begin position="132"/>
        <end position="426"/>
    </location>
</feature>
<comment type="caution">
    <text evidence="14">The sequence shown here is derived from an EMBL/GenBank/DDBJ whole genome shotgun (WGS) entry which is preliminary data.</text>
</comment>
<evidence type="ECO:0000259" key="12">
    <source>
        <dbReference type="PROSITE" id="PS50222"/>
    </source>
</evidence>
<keyword evidence="6" id="KW-0119">Carbohydrate metabolism</keyword>
<evidence type="ECO:0000256" key="4">
    <source>
        <dbReference type="ARBA" id="ARBA00022837"/>
    </source>
</evidence>
<dbReference type="InterPro" id="IPR002048">
    <property type="entry name" value="EF_hand_dom"/>
</dbReference>
<dbReference type="Proteomes" id="UP001150907">
    <property type="component" value="Unassembled WGS sequence"/>
</dbReference>
<dbReference type="Pfam" id="PF13499">
    <property type="entry name" value="EF-hand_7"/>
    <property type="match status" value="1"/>
</dbReference>
<dbReference type="PROSITE" id="PS00018">
    <property type="entry name" value="EF_HAND_1"/>
    <property type="match status" value="1"/>
</dbReference>
<dbReference type="SMART" id="SM00054">
    <property type="entry name" value="EFh"/>
    <property type="match status" value="3"/>
</dbReference>
<dbReference type="OrthoDB" id="6020543at2759"/>
<evidence type="ECO:0000313" key="15">
    <source>
        <dbReference type="Proteomes" id="UP001150907"/>
    </source>
</evidence>
<comment type="catalytic activity">
    <reaction evidence="1">
        <text>Random endo-hydrolysis of N-acetyl-beta-D-glucosaminide (1-&gt;4)-beta-linkages in chitin and chitodextrins.</text>
        <dbReference type="EC" id="3.2.1.14"/>
    </reaction>
</comment>
<evidence type="ECO:0000256" key="1">
    <source>
        <dbReference type="ARBA" id="ARBA00000822"/>
    </source>
</evidence>
<dbReference type="CDD" id="cd02877">
    <property type="entry name" value="GH18_hevamine_XipI_class_III"/>
    <property type="match status" value="1"/>
</dbReference>
<dbReference type="InterPro" id="IPR045321">
    <property type="entry name" value="Cts1-like"/>
</dbReference>
<evidence type="ECO:0000256" key="9">
    <source>
        <dbReference type="RuleBase" id="RU000489"/>
    </source>
</evidence>
<dbReference type="PROSITE" id="PS51910">
    <property type="entry name" value="GH18_2"/>
    <property type="match status" value="1"/>
</dbReference>
<evidence type="ECO:0000313" key="14">
    <source>
        <dbReference type="EMBL" id="KAJ2001772.1"/>
    </source>
</evidence>
<evidence type="ECO:0000256" key="10">
    <source>
        <dbReference type="RuleBase" id="RU004453"/>
    </source>
</evidence>
<evidence type="ECO:0000259" key="13">
    <source>
        <dbReference type="PROSITE" id="PS51910"/>
    </source>
</evidence>
<dbReference type="InterPro" id="IPR001579">
    <property type="entry name" value="Glyco_hydro_18_chit_AS"/>
</dbReference>
<evidence type="ECO:0000256" key="2">
    <source>
        <dbReference type="ARBA" id="ARBA00012729"/>
    </source>
</evidence>
<dbReference type="CDD" id="cd16180">
    <property type="entry name" value="EFh_PEF_Group_I"/>
    <property type="match status" value="1"/>
</dbReference>
<organism evidence="14 15">
    <name type="scientific">Coemansia thaxteri</name>
    <dbReference type="NCBI Taxonomy" id="2663907"/>
    <lineage>
        <taxon>Eukaryota</taxon>
        <taxon>Fungi</taxon>
        <taxon>Fungi incertae sedis</taxon>
        <taxon>Zoopagomycota</taxon>
        <taxon>Kickxellomycotina</taxon>
        <taxon>Kickxellomycetes</taxon>
        <taxon>Kickxellales</taxon>
        <taxon>Kickxellaceae</taxon>
        <taxon>Coemansia</taxon>
    </lineage>
</organism>
<dbReference type="Pfam" id="PF13833">
    <property type="entry name" value="EF-hand_8"/>
    <property type="match status" value="1"/>
</dbReference>
<dbReference type="EMBL" id="JANBQF010000367">
    <property type="protein sequence ID" value="KAJ2001772.1"/>
    <property type="molecule type" value="Genomic_DNA"/>
</dbReference>
<dbReference type="InterPro" id="IPR011992">
    <property type="entry name" value="EF-hand-dom_pair"/>
</dbReference>
<evidence type="ECO:0000256" key="5">
    <source>
        <dbReference type="ARBA" id="ARBA00023024"/>
    </source>
</evidence>
<evidence type="ECO:0000256" key="7">
    <source>
        <dbReference type="ARBA" id="ARBA00023295"/>
    </source>
</evidence>
<accession>A0A9W8BH24</accession>